<feature type="region of interest" description="Disordered" evidence="1">
    <location>
        <begin position="360"/>
        <end position="415"/>
    </location>
</feature>
<evidence type="ECO:0000259" key="3">
    <source>
        <dbReference type="Pfam" id="PF02470"/>
    </source>
</evidence>
<feature type="domain" description="Mce/MlaD" evidence="3">
    <location>
        <begin position="52"/>
        <end position="126"/>
    </location>
</feature>
<organism evidence="5 6">
    <name type="scientific">Nocardia wallacei</name>
    <dbReference type="NCBI Taxonomy" id="480035"/>
    <lineage>
        <taxon>Bacteria</taxon>
        <taxon>Bacillati</taxon>
        <taxon>Actinomycetota</taxon>
        <taxon>Actinomycetes</taxon>
        <taxon>Mycobacteriales</taxon>
        <taxon>Nocardiaceae</taxon>
        <taxon>Nocardia</taxon>
    </lineage>
</organism>
<evidence type="ECO:0000313" key="6">
    <source>
        <dbReference type="Proteomes" id="UP000516173"/>
    </source>
</evidence>
<gene>
    <name evidence="5" type="ORF">NWFMUON74_27010</name>
</gene>
<protein>
    <submittedName>
        <fullName evidence="5">Putative Mce family protein</fullName>
    </submittedName>
</protein>
<dbReference type="InterPro" id="IPR003399">
    <property type="entry name" value="Mce/MlaD"/>
</dbReference>
<dbReference type="Proteomes" id="UP000516173">
    <property type="component" value="Chromosome"/>
</dbReference>
<proteinExistence type="predicted"/>
<dbReference type="PANTHER" id="PTHR33371">
    <property type="entry name" value="INTERMEMBRANE PHOSPHOLIPID TRANSPORT SYSTEM BINDING PROTEIN MLAD-RELATED"/>
    <property type="match status" value="1"/>
</dbReference>
<reference evidence="5 6" key="1">
    <citation type="submission" date="2020-08" db="EMBL/GenBank/DDBJ databases">
        <title>Genome Sequencing of Nocardia wallacei strain FMUON74 and assembly.</title>
        <authorList>
            <person name="Toyokawa M."/>
            <person name="Uesaka K."/>
        </authorList>
    </citation>
    <scope>NUCLEOTIDE SEQUENCE [LARGE SCALE GENOMIC DNA]</scope>
    <source>
        <strain evidence="5 6">FMUON74</strain>
    </source>
</reference>
<keyword evidence="2" id="KW-0812">Transmembrane</keyword>
<dbReference type="Pfam" id="PF11887">
    <property type="entry name" value="Mce4_CUP1"/>
    <property type="match status" value="1"/>
</dbReference>
<evidence type="ECO:0000259" key="4">
    <source>
        <dbReference type="Pfam" id="PF11887"/>
    </source>
</evidence>
<feature type="domain" description="Mammalian cell entry C-terminal" evidence="4">
    <location>
        <begin position="133"/>
        <end position="300"/>
    </location>
</feature>
<keyword evidence="2" id="KW-1133">Transmembrane helix</keyword>
<dbReference type="KEGG" id="nwl:NWFMUON74_27010"/>
<dbReference type="GO" id="GO:0005576">
    <property type="term" value="C:extracellular region"/>
    <property type="evidence" value="ECO:0007669"/>
    <property type="project" value="TreeGrafter"/>
</dbReference>
<dbReference type="EMBL" id="AP023396">
    <property type="protein sequence ID" value="BCK54929.1"/>
    <property type="molecule type" value="Genomic_DNA"/>
</dbReference>
<keyword evidence="6" id="KW-1185">Reference proteome</keyword>
<accession>A0A7G1KLS2</accession>
<dbReference type="PANTHER" id="PTHR33371:SF16">
    <property type="entry name" value="MCE-FAMILY PROTEIN MCE3F"/>
    <property type="match status" value="1"/>
</dbReference>
<evidence type="ECO:0000313" key="5">
    <source>
        <dbReference type="EMBL" id="BCK54929.1"/>
    </source>
</evidence>
<feature type="transmembrane region" description="Helical" evidence="2">
    <location>
        <begin position="21"/>
        <end position="41"/>
    </location>
</feature>
<evidence type="ECO:0000256" key="1">
    <source>
        <dbReference type="SAM" id="MobiDB-lite"/>
    </source>
</evidence>
<name>A0A7G1KLS2_9NOCA</name>
<dbReference type="Pfam" id="PF02470">
    <property type="entry name" value="MlaD"/>
    <property type="match status" value="1"/>
</dbReference>
<dbReference type="InterPro" id="IPR024516">
    <property type="entry name" value="Mce_C"/>
</dbReference>
<evidence type="ECO:0000256" key="2">
    <source>
        <dbReference type="SAM" id="Phobius"/>
    </source>
</evidence>
<dbReference type="InterPro" id="IPR052336">
    <property type="entry name" value="MlaD_Phospholipid_Transporter"/>
</dbReference>
<keyword evidence="2" id="KW-0472">Membrane</keyword>
<dbReference type="AlphaFoldDB" id="A0A7G1KLS2"/>
<sequence>MLEPPARALVYSARLLSRHRLLTSGLGLVLVLALGVGYLLLGSLQINPLRSQYRVRVELAQSGGLLPDQDVTLRGVRVGRVRAVDVDGDKVVAVAAIDSGVRIPVGGDVRVSSLSAAGEQFLDFLPATQSGPYLSDGDVITQEHTATPVTMATVLGSMSGTLTQIDPAQIEGIVRELGGGSAAPEKLAAIVDGGMFLLSTLDSVLPQTVSLLRNSKAVLTTLGDVAPGLRVTAGNLSQTMAGVGSMADGYGTLVDGAPNLLAGVDNIIADNSPTMVQLLGNLTTTAQMAYLHIPALQEFFWPQQRTGSTLDAIHSAMHDGAVWAIVSPYPKYSCDYDLPRDPGSVPDYPEPFLHARCTNPDPSILPRGAANAPRPPGDNTATIPPGVDPLQRADPTPTGPYTVPNTYGGPYVPGG</sequence>